<evidence type="ECO:0000256" key="3">
    <source>
        <dbReference type="ARBA" id="ARBA00022833"/>
    </source>
</evidence>
<sequence length="483" mass="55791">MAGENSPLELQDETTCSICLDYFTDPVLTDCGHNFCYSCIARCWEGIRTNFPCPQCRVLSEQRNLRPNRQLANVTEIAKNLSPCSGRRHKGSLCEAHKESLKLFCEDDQTLICLVCGKSRDHRSHTLTPVEEAVQEYKERFENYLELLRKEVEEIWIFKSSEKRKVKQLKYETEIKRKKIVADFGKLHQFLNKEKQSLLSKLEEEEKKILQRIRENVTRLEEQSYSLLQLISEIEEKCQQSDTELLKDIKNTLNRYEKVEIAELDAVSTEGRISFHLSYPQQYLILTKMVRKFRDTLSAEFGLVNVTLDPQTAHPNLILSEDRKSVTLGDTRHYQPDNHERFDTCPCILASEIFTSGRHYWEVEVGDKTAWDLGICKASVSRKGQITYTPKKGYWAVVLRNGNEYLACTSPYSTELLLNLKPQAVGIFLDYEAGKISFYNVQEESHLFTFTDSFTGKLQPFFSPCLKEEGRNAGALRIQVVSN</sequence>
<organism evidence="9 10">
    <name type="scientific">Microcaecilia unicolor</name>
    <dbReference type="NCBI Taxonomy" id="1415580"/>
    <lineage>
        <taxon>Eukaryota</taxon>
        <taxon>Metazoa</taxon>
        <taxon>Chordata</taxon>
        <taxon>Craniata</taxon>
        <taxon>Vertebrata</taxon>
        <taxon>Euteleostomi</taxon>
        <taxon>Amphibia</taxon>
        <taxon>Gymnophiona</taxon>
        <taxon>Siphonopidae</taxon>
        <taxon>Microcaecilia</taxon>
    </lineage>
</organism>
<dbReference type="Pfam" id="PF15227">
    <property type="entry name" value="zf-C3HC4_4"/>
    <property type="match status" value="1"/>
</dbReference>
<dbReference type="SUPFAM" id="SSF57845">
    <property type="entry name" value="B-box zinc-binding domain"/>
    <property type="match status" value="1"/>
</dbReference>
<dbReference type="InterPro" id="IPR050143">
    <property type="entry name" value="TRIM/RBCC"/>
</dbReference>
<dbReference type="InterPro" id="IPR006574">
    <property type="entry name" value="PRY"/>
</dbReference>
<dbReference type="PROSITE" id="PS50188">
    <property type="entry name" value="B302_SPRY"/>
    <property type="match status" value="1"/>
</dbReference>
<keyword evidence="2 4" id="KW-0863">Zinc-finger</keyword>
<dbReference type="SMART" id="SM00589">
    <property type="entry name" value="PRY"/>
    <property type="match status" value="1"/>
</dbReference>
<accession>A0A6P7XSL4</accession>
<gene>
    <name evidence="10" type="primary">LOC115466363</name>
</gene>
<evidence type="ECO:0000259" key="8">
    <source>
        <dbReference type="PROSITE" id="PS50188"/>
    </source>
</evidence>
<dbReference type="PROSITE" id="PS50089">
    <property type="entry name" value="ZF_RING_2"/>
    <property type="match status" value="1"/>
</dbReference>
<dbReference type="Pfam" id="PF00643">
    <property type="entry name" value="zf-B_box"/>
    <property type="match status" value="1"/>
</dbReference>
<evidence type="ECO:0000313" key="10">
    <source>
        <dbReference type="RefSeq" id="XP_030053414.1"/>
    </source>
</evidence>
<dbReference type="PROSITE" id="PS50119">
    <property type="entry name" value="ZF_BBOX"/>
    <property type="match status" value="1"/>
</dbReference>
<dbReference type="Pfam" id="PF13765">
    <property type="entry name" value="PRY"/>
    <property type="match status" value="1"/>
</dbReference>
<proteinExistence type="predicted"/>
<dbReference type="InterPro" id="IPR043136">
    <property type="entry name" value="B30.2/SPRY_sf"/>
</dbReference>
<dbReference type="InterPro" id="IPR013320">
    <property type="entry name" value="ConA-like_dom_sf"/>
</dbReference>
<dbReference type="Pfam" id="PF00622">
    <property type="entry name" value="SPRY"/>
    <property type="match status" value="1"/>
</dbReference>
<evidence type="ECO:0000256" key="5">
    <source>
        <dbReference type="SAM" id="Coils"/>
    </source>
</evidence>
<reference evidence="10" key="1">
    <citation type="submission" date="2025-08" db="UniProtKB">
        <authorList>
            <consortium name="RefSeq"/>
        </authorList>
    </citation>
    <scope>IDENTIFICATION</scope>
</reference>
<feature type="coiled-coil region" evidence="5">
    <location>
        <begin position="188"/>
        <end position="223"/>
    </location>
</feature>
<dbReference type="InterPro" id="IPR003879">
    <property type="entry name" value="Butyrophylin_SPRY"/>
</dbReference>
<evidence type="ECO:0000259" key="7">
    <source>
        <dbReference type="PROSITE" id="PS50119"/>
    </source>
</evidence>
<keyword evidence="9" id="KW-1185">Reference proteome</keyword>
<keyword evidence="3" id="KW-0862">Zinc</keyword>
<evidence type="ECO:0000256" key="1">
    <source>
        <dbReference type="ARBA" id="ARBA00022723"/>
    </source>
</evidence>
<evidence type="ECO:0000259" key="6">
    <source>
        <dbReference type="PROSITE" id="PS50089"/>
    </source>
</evidence>
<keyword evidence="5" id="KW-0175">Coiled coil</keyword>
<dbReference type="AlphaFoldDB" id="A0A6P7XSL4"/>
<dbReference type="InterPro" id="IPR001841">
    <property type="entry name" value="Znf_RING"/>
</dbReference>
<feature type="domain" description="RING-type" evidence="6">
    <location>
        <begin position="16"/>
        <end position="57"/>
    </location>
</feature>
<dbReference type="InterPro" id="IPR003877">
    <property type="entry name" value="SPRY_dom"/>
</dbReference>
<dbReference type="SMART" id="SM00336">
    <property type="entry name" value="BBOX"/>
    <property type="match status" value="1"/>
</dbReference>
<dbReference type="SMART" id="SM00184">
    <property type="entry name" value="RING"/>
    <property type="match status" value="1"/>
</dbReference>
<evidence type="ECO:0000256" key="4">
    <source>
        <dbReference type="PROSITE-ProRule" id="PRU00024"/>
    </source>
</evidence>
<dbReference type="Proteomes" id="UP000515156">
    <property type="component" value="Chromosome 3"/>
</dbReference>
<keyword evidence="1" id="KW-0479">Metal-binding</keyword>
<dbReference type="SUPFAM" id="SSF49899">
    <property type="entry name" value="Concanavalin A-like lectins/glucanases"/>
    <property type="match status" value="1"/>
</dbReference>
<dbReference type="FunFam" id="2.60.120.920:FF:000004">
    <property type="entry name" value="Butyrophilin subfamily 1 member A1"/>
    <property type="match status" value="1"/>
</dbReference>
<dbReference type="InterPro" id="IPR017907">
    <property type="entry name" value="Znf_RING_CS"/>
</dbReference>
<dbReference type="CDD" id="cd16594">
    <property type="entry name" value="RING-HC_TRIM7-like_C-IV"/>
    <property type="match status" value="1"/>
</dbReference>
<feature type="domain" description="B box-type" evidence="7">
    <location>
        <begin position="89"/>
        <end position="130"/>
    </location>
</feature>
<dbReference type="Gene3D" id="3.30.40.10">
    <property type="entry name" value="Zinc/RING finger domain, C3HC4 (zinc finger)"/>
    <property type="match status" value="1"/>
</dbReference>
<protein>
    <submittedName>
        <fullName evidence="10">E3 ubiquitin-protein ligase TRIM39-like isoform X2</fullName>
    </submittedName>
</protein>
<evidence type="ECO:0000256" key="2">
    <source>
        <dbReference type="ARBA" id="ARBA00022771"/>
    </source>
</evidence>
<dbReference type="SUPFAM" id="SSF57850">
    <property type="entry name" value="RING/U-box"/>
    <property type="match status" value="1"/>
</dbReference>
<dbReference type="InterPro" id="IPR013083">
    <property type="entry name" value="Znf_RING/FYVE/PHD"/>
</dbReference>
<dbReference type="InterPro" id="IPR000315">
    <property type="entry name" value="Znf_B-box"/>
</dbReference>
<dbReference type="SMART" id="SM00449">
    <property type="entry name" value="SPRY"/>
    <property type="match status" value="1"/>
</dbReference>
<feature type="domain" description="B30.2/SPRY" evidence="8">
    <location>
        <begin position="286"/>
        <end position="480"/>
    </location>
</feature>
<dbReference type="CDD" id="cd13733">
    <property type="entry name" value="SPRY_PRY_C-I_1"/>
    <property type="match status" value="1"/>
</dbReference>
<dbReference type="PRINTS" id="PR01407">
    <property type="entry name" value="BUTYPHLNCDUF"/>
</dbReference>
<dbReference type="Gene3D" id="3.30.160.60">
    <property type="entry name" value="Classic Zinc Finger"/>
    <property type="match status" value="1"/>
</dbReference>
<dbReference type="GO" id="GO:0008270">
    <property type="term" value="F:zinc ion binding"/>
    <property type="evidence" value="ECO:0007669"/>
    <property type="project" value="UniProtKB-KW"/>
</dbReference>
<dbReference type="CDD" id="cd19762">
    <property type="entry name" value="Bbox2_TRIM7-like"/>
    <property type="match status" value="1"/>
</dbReference>
<evidence type="ECO:0000313" key="9">
    <source>
        <dbReference type="Proteomes" id="UP000515156"/>
    </source>
</evidence>
<dbReference type="GeneID" id="115466363"/>
<dbReference type="Gene3D" id="2.60.120.920">
    <property type="match status" value="1"/>
</dbReference>
<dbReference type="RefSeq" id="XP_030053414.1">
    <property type="nucleotide sequence ID" value="XM_030197554.1"/>
</dbReference>
<dbReference type="InterPro" id="IPR001870">
    <property type="entry name" value="B30.2/SPRY"/>
</dbReference>
<name>A0A6P7XSL4_9AMPH</name>
<dbReference type="PANTHER" id="PTHR24103">
    <property type="entry name" value="E3 UBIQUITIN-PROTEIN LIGASE TRIM"/>
    <property type="match status" value="1"/>
</dbReference>
<dbReference type="PROSITE" id="PS00518">
    <property type="entry name" value="ZF_RING_1"/>
    <property type="match status" value="1"/>
</dbReference>